<dbReference type="InterPro" id="IPR021916">
    <property type="entry name" value="DUF3527"/>
</dbReference>
<evidence type="ECO:0000256" key="1">
    <source>
        <dbReference type="SAM" id="MobiDB-lite"/>
    </source>
</evidence>
<dbReference type="Proteomes" id="UP001367508">
    <property type="component" value="Unassembled WGS sequence"/>
</dbReference>
<accession>A0AAN9LYT1</accession>
<dbReference type="AlphaFoldDB" id="A0AAN9LYT1"/>
<dbReference type="PANTHER" id="PTHR31390">
    <property type="entry name" value="EXPRESSED PROTEIN"/>
    <property type="match status" value="1"/>
</dbReference>
<dbReference type="EMBL" id="JAYMYQ010000003">
    <property type="protein sequence ID" value="KAK7344579.1"/>
    <property type="molecule type" value="Genomic_DNA"/>
</dbReference>
<comment type="caution">
    <text evidence="2">The sequence shown here is derived from an EMBL/GenBank/DDBJ whole genome shotgun (WGS) entry which is preliminary data.</text>
</comment>
<dbReference type="Pfam" id="PF12043">
    <property type="entry name" value="DUF3527"/>
    <property type="match status" value="1"/>
</dbReference>
<gene>
    <name evidence="2" type="ORF">VNO77_14349</name>
</gene>
<keyword evidence="3" id="KW-1185">Reference proteome</keyword>
<protein>
    <submittedName>
        <fullName evidence="2">Uncharacterized protein</fullName>
    </submittedName>
</protein>
<dbReference type="PANTHER" id="PTHR31390:SF2">
    <property type="entry name" value="EXPRESSED PROTEIN"/>
    <property type="match status" value="1"/>
</dbReference>
<organism evidence="2 3">
    <name type="scientific">Canavalia gladiata</name>
    <name type="common">Sword bean</name>
    <name type="synonym">Dolichos gladiatus</name>
    <dbReference type="NCBI Taxonomy" id="3824"/>
    <lineage>
        <taxon>Eukaryota</taxon>
        <taxon>Viridiplantae</taxon>
        <taxon>Streptophyta</taxon>
        <taxon>Embryophyta</taxon>
        <taxon>Tracheophyta</taxon>
        <taxon>Spermatophyta</taxon>
        <taxon>Magnoliopsida</taxon>
        <taxon>eudicotyledons</taxon>
        <taxon>Gunneridae</taxon>
        <taxon>Pentapetalae</taxon>
        <taxon>rosids</taxon>
        <taxon>fabids</taxon>
        <taxon>Fabales</taxon>
        <taxon>Fabaceae</taxon>
        <taxon>Papilionoideae</taxon>
        <taxon>50 kb inversion clade</taxon>
        <taxon>NPAAA clade</taxon>
        <taxon>indigoferoid/millettioid clade</taxon>
        <taxon>Phaseoleae</taxon>
        <taxon>Canavalia</taxon>
    </lineage>
</organism>
<sequence length="609" mass="67507">MENTPIRVQKRGHGKKDSLSEESSASQLKKLAKREISHQAMVVNIIQSSQNSYILPKHLFFLLFNGYYKIPKLMACADEIYVRRCLELVHNNALNASQHNIPASLGTKKMWNSAESLNHAKFIGAECGSGQLVLGHPVAAMTESVVVSTNAAENWTLGTVMETKSMINILNSPLLLQFGALERNDNLNSMNFTDAKDMTCYDFRDPSNGFGVSSSYKLDMETPMVQSHGYGSIKRITSASITNSNCLDWLSSAASTISQGMLQCNWKQGVPHFVFSADDQKEIYVAKLSKVDTTHDEALDYVYLFHKGGQKGRREIADCDMQLVGKMNVSTSFTLCPNNYRVMETQFILFGNIKIYDKEMYTSSHSHMKSKSMSKKVSQVLRTSPSSKHRTLSMFSRSKAIRETCPLDPQSCGLGRTNFLETNVPSNFELAAIVFKHHLPYHRLDKVGGWGLKFLNKAGVNHTTLPSESCSRNTSDCSTSMSILIPAGVHGGPRTRHGGPSSLIDRWKSGGCCDCGGWDEGCPLTILQKKSSNEEVLSCVDMQSECKSVDIVTQGSSNFSPTLRMVNIHDGLYFIHFQPPLSALQSFSIAIAIIHSHSHTLWPKSAQEL</sequence>
<feature type="region of interest" description="Disordered" evidence="1">
    <location>
        <begin position="1"/>
        <end position="23"/>
    </location>
</feature>
<evidence type="ECO:0000313" key="3">
    <source>
        <dbReference type="Proteomes" id="UP001367508"/>
    </source>
</evidence>
<proteinExistence type="predicted"/>
<evidence type="ECO:0000313" key="2">
    <source>
        <dbReference type="EMBL" id="KAK7344579.1"/>
    </source>
</evidence>
<name>A0AAN9LYT1_CANGL</name>
<reference evidence="2 3" key="1">
    <citation type="submission" date="2024-01" db="EMBL/GenBank/DDBJ databases">
        <title>The genomes of 5 underutilized Papilionoideae crops provide insights into root nodulation and disease resistanc.</title>
        <authorList>
            <person name="Jiang F."/>
        </authorList>
    </citation>
    <scope>NUCLEOTIDE SEQUENCE [LARGE SCALE GENOMIC DNA]</scope>
    <source>
        <strain evidence="2">LVBAO_FW01</strain>
        <tissue evidence="2">Leaves</tissue>
    </source>
</reference>